<keyword evidence="1" id="KW-0812">Transmembrane</keyword>
<feature type="transmembrane region" description="Helical" evidence="1">
    <location>
        <begin position="154"/>
        <end position="175"/>
    </location>
</feature>
<evidence type="ECO:0000259" key="2">
    <source>
        <dbReference type="Pfam" id="PF20152"/>
    </source>
</evidence>
<feature type="transmembrane region" description="Helical" evidence="1">
    <location>
        <begin position="12"/>
        <end position="30"/>
    </location>
</feature>
<dbReference type="OrthoDB" id="2786217at2759"/>
<dbReference type="InterPro" id="IPR045339">
    <property type="entry name" value="DUF6534"/>
</dbReference>
<feature type="domain" description="DUF6534" evidence="2">
    <location>
        <begin position="162"/>
        <end position="216"/>
    </location>
</feature>
<proteinExistence type="predicted"/>
<dbReference type="PANTHER" id="PTHR40465:SF1">
    <property type="entry name" value="DUF6534 DOMAIN-CONTAINING PROTEIN"/>
    <property type="match status" value="1"/>
</dbReference>
<feature type="transmembrane region" description="Helical" evidence="1">
    <location>
        <begin position="42"/>
        <end position="61"/>
    </location>
</feature>
<reference evidence="3 4" key="1">
    <citation type="submission" date="2016-07" db="EMBL/GenBank/DDBJ databases">
        <title>Draft genome of the white-rot fungus Obba rivulosa 3A-2.</title>
        <authorList>
            <consortium name="DOE Joint Genome Institute"/>
            <person name="Miettinen O."/>
            <person name="Riley R."/>
            <person name="Acob R."/>
            <person name="Barry K."/>
            <person name="Cullen D."/>
            <person name="De Vries R."/>
            <person name="Hainaut M."/>
            <person name="Hatakka A."/>
            <person name="Henrissat B."/>
            <person name="Hilden K."/>
            <person name="Kuo R."/>
            <person name="Labutti K."/>
            <person name="Lipzen A."/>
            <person name="Makela M.R."/>
            <person name="Sandor L."/>
            <person name="Spatafora J.W."/>
            <person name="Grigoriev I.V."/>
            <person name="Hibbett D.S."/>
        </authorList>
    </citation>
    <scope>NUCLEOTIDE SEQUENCE [LARGE SCALE GENOMIC DNA]</scope>
    <source>
        <strain evidence="3 4">3A-2</strain>
    </source>
</reference>
<protein>
    <recommendedName>
        <fullName evidence="2">DUF6534 domain-containing protein</fullName>
    </recommendedName>
</protein>
<evidence type="ECO:0000313" key="3">
    <source>
        <dbReference type="EMBL" id="OCH95112.1"/>
    </source>
</evidence>
<feature type="transmembrane region" description="Helical" evidence="1">
    <location>
        <begin position="115"/>
        <end position="139"/>
    </location>
</feature>
<gene>
    <name evidence="3" type="ORF">OBBRIDRAFT_643200</name>
</gene>
<dbReference type="Proteomes" id="UP000250043">
    <property type="component" value="Unassembled WGS sequence"/>
</dbReference>
<dbReference type="Pfam" id="PF20152">
    <property type="entry name" value="DUF6534"/>
    <property type="match status" value="1"/>
</dbReference>
<keyword evidence="4" id="KW-1185">Reference proteome</keyword>
<keyword evidence="1" id="KW-0472">Membrane</keyword>
<accession>A0A8E2DT04</accession>
<keyword evidence="1" id="KW-1133">Transmembrane helix</keyword>
<feature type="transmembrane region" description="Helical" evidence="1">
    <location>
        <begin position="195"/>
        <end position="220"/>
    </location>
</feature>
<evidence type="ECO:0000256" key="1">
    <source>
        <dbReference type="SAM" id="Phobius"/>
    </source>
</evidence>
<dbReference type="EMBL" id="KV722338">
    <property type="protein sequence ID" value="OCH95112.1"/>
    <property type="molecule type" value="Genomic_DNA"/>
</dbReference>
<feature type="transmembrane region" description="Helical" evidence="1">
    <location>
        <begin position="81"/>
        <end position="103"/>
    </location>
</feature>
<dbReference type="AlphaFoldDB" id="A0A8E2DT04"/>
<organism evidence="3 4">
    <name type="scientific">Obba rivulosa</name>
    <dbReference type="NCBI Taxonomy" id="1052685"/>
    <lineage>
        <taxon>Eukaryota</taxon>
        <taxon>Fungi</taxon>
        <taxon>Dikarya</taxon>
        <taxon>Basidiomycota</taxon>
        <taxon>Agaricomycotina</taxon>
        <taxon>Agaricomycetes</taxon>
        <taxon>Polyporales</taxon>
        <taxon>Gelatoporiaceae</taxon>
        <taxon>Obba</taxon>
    </lineage>
</organism>
<dbReference type="PANTHER" id="PTHR40465">
    <property type="entry name" value="CHROMOSOME 1, WHOLE GENOME SHOTGUN SEQUENCE"/>
    <property type="match status" value="1"/>
</dbReference>
<evidence type="ECO:0000313" key="4">
    <source>
        <dbReference type="Proteomes" id="UP000250043"/>
    </source>
</evidence>
<name>A0A8E2DT04_9APHY</name>
<sequence>MVNAHTMIEVGTLVGSMLYGMVTIQAYSYIEAGKKDATWIRWFIACIWIFETCNTALAWIYLNELTVSSPGANDPTALGRIYWPFVACIVSHDCLSAAVQSFYGYRLYILSHRFAFSLLQWTGSILRVAFIFSLLVFAVKSSSLADLLLHHRGLAIGTVSTSAIVDICNTVLLCWHLKKFTRRGTRQTSRMVDKIILWSVEAGLLTSISVTCVLFVMLAIPHAGK</sequence>